<sequence length="45" mass="5362">MATNSRKGWAAQPTQPRSSRRLETWFVVVDEIIVNEWLLMVFREI</sequence>
<reference evidence="1" key="1">
    <citation type="submission" date="2021-06" db="EMBL/GenBank/DDBJ databases">
        <authorList>
            <person name="Kallberg Y."/>
            <person name="Tangrot J."/>
            <person name="Rosling A."/>
        </authorList>
    </citation>
    <scope>NUCLEOTIDE SEQUENCE</scope>
    <source>
        <strain evidence="1">FL966</strain>
    </source>
</reference>
<evidence type="ECO:0000313" key="1">
    <source>
        <dbReference type="EMBL" id="CAG8645935.1"/>
    </source>
</evidence>
<name>A0A9N9DSL9_9GLOM</name>
<organism evidence="1 2">
    <name type="scientific">Cetraspora pellucida</name>
    <dbReference type="NCBI Taxonomy" id="1433469"/>
    <lineage>
        <taxon>Eukaryota</taxon>
        <taxon>Fungi</taxon>
        <taxon>Fungi incertae sedis</taxon>
        <taxon>Mucoromycota</taxon>
        <taxon>Glomeromycotina</taxon>
        <taxon>Glomeromycetes</taxon>
        <taxon>Diversisporales</taxon>
        <taxon>Gigasporaceae</taxon>
        <taxon>Cetraspora</taxon>
    </lineage>
</organism>
<comment type="caution">
    <text evidence="1">The sequence shown here is derived from an EMBL/GenBank/DDBJ whole genome shotgun (WGS) entry which is preliminary data.</text>
</comment>
<evidence type="ECO:0000313" key="2">
    <source>
        <dbReference type="Proteomes" id="UP000789759"/>
    </source>
</evidence>
<dbReference type="Proteomes" id="UP000789759">
    <property type="component" value="Unassembled WGS sequence"/>
</dbReference>
<accession>A0A9N9DSL9</accession>
<proteinExistence type="predicted"/>
<gene>
    <name evidence="1" type="ORF">CPELLU_LOCUS9090</name>
</gene>
<dbReference type="AlphaFoldDB" id="A0A9N9DSL9"/>
<protein>
    <submittedName>
        <fullName evidence="1">12821_t:CDS:1</fullName>
    </submittedName>
</protein>
<keyword evidence="2" id="KW-1185">Reference proteome</keyword>
<dbReference type="EMBL" id="CAJVQA010006762">
    <property type="protein sequence ID" value="CAG8645935.1"/>
    <property type="molecule type" value="Genomic_DNA"/>
</dbReference>